<accession>A0A0R2KJN0</accession>
<feature type="domain" description="Threonine/serine exporter-like N-terminal" evidence="8">
    <location>
        <begin position="10"/>
        <end position="246"/>
    </location>
</feature>
<sequence length="247" mass="26764">MDENDLVVETVLLAGKIMIESGADMTRVDDTLKRIAANAGAEDAKIFETTTGIVMSIPHKKRAQVETIEKRTINLGKVAQVNDLSRAFQAKTISLVEMKEELLKLCDAPAFFAMWWQILAAVIVSSTLAVMYGACWQDFVPTMLASAVGYFLFYFINKNFKFRFVSEFVAAVVIGLTSIWMVKLGFGVNAGLIIVGALMPLVPGVPITNSVRDLLAGHILSGLARGTEALLVAGALGLGIAVVFRFM</sequence>
<comment type="similarity">
    <text evidence="6">Belongs to the ThrE exporter (TC 2.A.79) family.</text>
</comment>
<dbReference type="RefSeq" id="WP_027106627.1">
    <property type="nucleotide sequence ID" value="NZ_AUHP01000015.1"/>
</dbReference>
<evidence type="ECO:0000256" key="3">
    <source>
        <dbReference type="ARBA" id="ARBA00022692"/>
    </source>
</evidence>
<name>A0A0R2KJN0_9LACO</name>
<dbReference type="PANTHER" id="PTHR34390:SF2">
    <property type="entry name" value="SUCCINATE TRANSPORTER SUBUNIT YJJP-RELATED"/>
    <property type="match status" value="1"/>
</dbReference>
<proteinExistence type="inferred from homology"/>
<keyword evidence="4 7" id="KW-1133">Transmembrane helix</keyword>
<feature type="transmembrane region" description="Helical" evidence="7">
    <location>
        <begin position="139"/>
        <end position="157"/>
    </location>
</feature>
<dbReference type="eggNOG" id="COG2966">
    <property type="taxonomic scope" value="Bacteria"/>
</dbReference>
<keyword evidence="5 7" id="KW-0472">Membrane</keyword>
<protein>
    <recommendedName>
        <fullName evidence="8">Threonine/serine exporter-like N-terminal domain-containing protein</fullName>
    </recommendedName>
</protein>
<dbReference type="AlphaFoldDB" id="A0A0R2KJN0"/>
<evidence type="ECO:0000256" key="4">
    <source>
        <dbReference type="ARBA" id="ARBA00022989"/>
    </source>
</evidence>
<dbReference type="EMBL" id="JQBZ01000011">
    <property type="protein sequence ID" value="KRN89570.1"/>
    <property type="molecule type" value="Genomic_DNA"/>
</dbReference>
<feature type="transmembrane region" description="Helical" evidence="7">
    <location>
        <begin position="188"/>
        <end position="208"/>
    </location>
</feature>
<dbReference type="OrthoDB" id="9813917at2"/>
<dbReference type="Proteomes" id="UP000051500">
    <property type="component" value="Unassembled WGS sequence"/>
</dbReference>
<dbReference type="InterPro" id="IPR010619">
    <property type="entry name" value="ThrE-like_N"/>
</dbReference>
<comment type="subcellular location">
    <subcellularLocation>
        <location evidence="1">Cell membrane</location>
        <topology evidence="1">Multi-pass membrane protein</topology>
    </subcellularLocation>
</comment>
<keyword evidence="3 7" id="KW-0812">Transmembrane</keyword>
<evidence type="ECO:0000313" key="10">
    <source>
        <dbReference type="Proteomes" id="UP000051500"/>
    </source>
</evidence>
<feature type="transmembrane region" description="Helical" evidence="7">
    <location>
        <begin position="108"/>
        <end position="133"/>
    </location>
</feature>
<evidence type="ECO:0000256" key="2">
    <source>
        <dbReference type="ARBA" id="ARBA00022475"/>
    </source>
</evidence>
<keyword evidence="10" id="KW-1185">Reference proteome</keyword>
<keyword evidence="2" id="KW-1003">Cell membrane</keyword>
<dbReference type="GO" id="GO:0015744">
    <property type="term" value="P:succinate transport"/>
    <property type="evidence" value="ECO:0007669"/>
    <property type="project" value="TreeGrafter"/>
</dbReference>
<dbReference type="Pfam" id="PF06738">
    <property type="entry name" value="ThrE"/>
    <property type="match status" value="1"/>
</dbReference>
<evidence type="ECO:0000313" key="9">
    <source>
        <dbReference type="EMBL" id="KRN89570.1"/>
    </source>
</evidence>
<organism evidence="9 10">
    <name type="scientific">Ligilactobacillus ceti DSM 22408</name>
    <dbReference type="NCBI Taxonomy" id="1122146"/>
    <lineage>
        <taxon>Bacteria</taxon>
        <taxon>Bacillati</taxon>
        <taxon>Bacillota</taxon>
        <taxon>Bacilli</taxon>
        <taxon>Lactobacillales</taxon>
        <taxon>Lactobacillaceae</taxon>
        <taxon>Ligilactobacillus</taxon>
    </lineage>
</organism>
<gene>
    <name evidence="9" type="ORF">IV53_GL001248</name>
</gene>
<dbReference type="InterPro" id="IPR050539">
    <property type="entry name" value="ThrE_Dicarb/AminoAcid_Exp"/>
</dbReference>
<comment type="caution">
    <text evidence="9">The sequence shown here is derived from an EMBL/GenBank/DDBJ whole genome shotgun (WGS) entry which is preliminary data.</text>
</comment>
<evidence type="ECO:0000256" key="6">
    <source>
        <dbReference type="ARBA" id="ARBA00034125"/>
    </source>
</evidence>
<dbReference type="GO" id="GO:0005886">
    <property type="term" value="C:plasma membrane"/>
    <property type="evidence" value="ECO:0007669"/>
    <property type="project" value="UniProtKB-SubCell"/>
</dbReference>
<dbReference type="GO" id="GO:0022857">
    <property type="term" value="F:transmembrane transporter activity"/>
    <property type="evidence" value="ECO:0007669"/>
    <property type="project" value="InterPro"/>
</dbReference>
<feature type="transmembrane region" description="Helical" evidence="7">
    <location>
        <begin position="229"/>
        <end position="246"/>
    </location>
</feature>
<evidence type="ECO:0000256" key="1">
    <source>
        <dbReference type="ARBA" id="ARBA00004651"/>
    </source>
</evidence>
<dbReference type="PATRIC" id="fig|1122146.4.peg.1285"/>
<evidence type="ECO:0000256" key="7">
    <source>
        <dbReference type="SAM" id="Phobius"/>
    </source>
</evidence>
<evidence type="ECO:0000259" key="8">
    <source>
        <dbReference type="Pfam" id="PF06738"/>
    </source>
</evidence>
<reference evidence="9 10" key="1">
    <citation type="journal article" date="2015" name="Genome Announc.">
        <title>Expanding the biotechnology potential of lactobacilli through comparative genomics of 213 strains and associated genera.</title>
        <authorList>
            <person name="Sun Z."/>
            <person name="Harris H.M."/>
            <person name="McCann A."/>
            <person name="Guo C."/>
            <person name="Argimon S."/>
            <person name="Zhang W."/>
            <person name="Yang X."/>
            <person name="Jeffery I.B."/>
            <person name="Cooney J.C."/>
            <person name="Kagawa T.F."/>
            <person name="Liu W."/>
            <person name="Song Y."/>
            <person name="Salvetti E."/>
            <person name="Wrobel A."/>
            <person name="Rasinkangas P."/>
            <person name="Parkhill J."/>
            <person name="Rea M.C."/>
            <person name="O'Sullivan O."/>
            <person name="Ritari J."/>
            <person name="Douillard F.P."/>
            <person name="Paul Ross R."/>
            <person name="Yang R."/>
            <person name="Briner A.E."/>
            <person name="Felis G.E."/>
            <person name="de Vos W.M."/>
            <person name="Barrangou R."/>
            <person name="Klaenhammer T.R."/>
            <person name="Caufield P.W."/>
            <person name="Cui Y."/>
            <person name="Zhang H."/>
            <person name="O'Toole P.W."/>
        </authorList>
    </citation>
    <scope>NUCLEOTIDE SEQUENCE [LARGE SCALE GENOMIC DNA]</scope>
    <source>
        <strain evidence="9 10">DSM 22408</strain>
    </source>
</reference>
<dbReference type="STRING" id="1122146.IV53_GL001248"/>
<evidence type="ECO:0000256" key="5">
    <source>
        <dbReference type="ARBA" id="ARBA00023136"/>
    </source>
</evidence>
<dbReference type="PANTHER" id="PTHR34390">
    <property type="entry name" value="UPF0442 PROTEIN YJJB-RELATED"/>
    <property type="match status" value="1"/>
</dbReference>